<comment type="similarity">
    <text evidence="2">Belongs to the glycosyltransferase 2 family.</text>
</comment>
<feature type="transmembrane region" description="Helical" evidence="5">
    <location>
        <begin position="254"/>
        <end position="276"/>
    </location>
</feature>
<evidence type="ECO:0000256" key="2">
    <source>
        <dbReference type="ARBA" id="ARBA00006739"/>
    </source>
</evidence>
<keyword evidence="3 7" id="KW-0328">Glycosyltransferase</keyword>
<keyword evidence="5" id="KW-0812">Transmembrane</keyword>
<dbReference type="CDD" id="cd04186">
    <property type="entry name" value="GT_2_like_c"/>
    <property type="match status" value="1"/>
</dbReference>
<dbReference type="InterPro" id="IPR029044">
    <property type="entry name" value="Nucleotide-diphossugar_trans"/>
</dbReference>
<dbReference type="PANTHER" id="PTHR43179:SF12">
    <property type="entry name" value="GALACTOFURANOSYLTRANSFERASE GLFT2"/>
    <property type="match status" value="1"/>
</dbReference>
<protein>
    <submittedName>
        <fullName evidence="7">Glycosyltransferase family 2 protein</fullName>
        <ecNumber evidence="7">2.4.-.-</ecNumber>
    </submittedName>
</protein>
<dbReference type="Pfam" id="PF00535">
    <property type="entry name" value="Glycos_transf_2"/>
    <property type="match status" value="1"/>
</dbReference>
<comment type="pathway">
    <text evidence="1">Cell wall biogenesis; cell wall polysaccharide biosynthesis.</text>
</comment>
<reference evidence="7 8" key="1">
    <citation type="submission" date="2024-02" db="EMBL/GenBank/DDBJ databases">
        <title>Bacterial strain from lacustrine sediment.</title>
        <authorList>
            <person name="Petit C."/>
            <person name="Fadhlaoui K."/>
        </authorList>
    </citation>
    <scope>NUCLEOTIDE SEQUENCE [LARGE SCALE GENOMIC DNA]</scope>
    <source>
        <strain evidence="7 8">IPX-CK</strain>
    </source>
</reference>
<evidence type="ECO:0000313" key="8">
    <source>
        <dbReference type="Proteomes" id="UP001451571"/>
    </source>
</evidence>
<organism evidence="7 8">
    <name type="scientific">Kineothrix sedimenti</name>
    <dbReference type="NCBI Taxonomy" id="3123317"/>
    <lineage>
        <taxon>Bacteria</taxon>
        <taxon>Bacillati</taxon>
        <taxon>Bacillota</taxon>
        <taxon>Clostridia</taxon>
        <taxon>Lachnospirales</taxon>
        <taxon>Lachnospiraceae</taxon>
        <taxon>Kineothrix</taxon>
    </lineage>
</organism>
<accession>A0ABZ3EVJ6</accession>
<proteinExistence type="inferred from homology"/>
<dbReference type="PANTHER" id="PTHR43179">
    <property type="entry name" value="RHAMNOSYLTRANSFERASE WBBL"/>
    <property type="match status" value="1"/>
</dbReference>
<dbReference type="InterPro" id="IPR001173">
    <property type="entry name" value="Glyco_trans_2-like"/>
</dbReference>
<keyword evidence="8" id="KW-1185">Reference proteome</keyword>
<evidence type="ECO:0000256" key="4">
    <source>
        <dbReference type="ARBA" id="ARBA00022679"/>
    </source>
</evidence>
<dbReference type="Gene3D" id="3.90.550.10">
    <property type="entry name" value="Spore Coat Polysaccharide Biosynthesis Protein SpsA, Chain A"/>
    <property type="match status" value="1"/>
</dbReference>
<feature type="domain" description="Glycosyltransferase 2-like" evidence="6">
    <location>
        <begin position="16"/>
        <end position="186"/>
    </location>
</feature>
<keyword evidence="5" id="KW-1133">Transmembrane helix</keyword>
<dbReference type="SUPFAM" id="SSF53448">
    <property type="entry name" value="Nucleotide-diphospho-sugar transferases"/>
    <property type="match status" value="1"/>
</dbReference>
<evidence type="ECO:0000256" key="1">
    <source>
        <dbReference type="ARBA" id="ARBA00004776"/>
    </source>
</evidence>
<sequence>MTIDVKRIVAKYMESTVVIPNYNGMKYMEDCLEALYKGTKIPEVIVVDNGSSDESIKLVKENYPQAKIICFDRNEGFSAAVNAGIKAAVTEFVILLNNDTKVEPHFVEALEKAIRKNGDAFSVSAKMLSMKEPDLIDSAGDLYCALGWAFSLGKGKEKSRYGKAAEIFSSCAGAAIYKREAFEKIGYFDENHFAYLEDIDIGYRAKLSGLRNYFAPEAVVYHAGSGSSGSRYNEFKVKLSSRNSIYLIYKNMPLLQVLFNLPLLAPGFLVKFMFFIKKGMGKSYLLGLAEGFKLSFSKTGRRNKVRFETKNWQSYVKIQLELWINIFRRAKG</sequence>
<keyword evidence="5" id="KW-0472">Membrane</keyword>
<keyword evidence="4 7" id="KW-0808">Transferase</keyword>
<evidence type="ECO:0000259" key="6">
    <source>
        <dbReference type="Pfam" id="PF00535"/>
    </source>
</evidence>
<evidence type="ECO:0000256" key="3">
    <source>
        <dbReference type="ARBA" id="ARBA00022676"/>
    </source>
</evidence>
<dbReference type="EMBL" id="CP146256">
    <property type="protein sequence ID" value="XAH73408.1"/>
    <property type="molecule type" value="Genomic_DNA"/>
</dbReference>
<name>A0ABZ3EVJ6_9FIRM</name>
<dbReference type="RefSeq" id="WP_342757015.1">
    <property type="nucleotide sequence ID" value="NZ_CP146256.1"/>
</dbReference>
<dbReference type="GO" id="GO:0016757">
    <property type="term" value="F:glycosyltransferase activity"/>
    <property type="evidence" value="ECO:0007669"/>
    <property type="project" value="UniProtKB-KW"/>
</dbReference>
<evidence type="ECO:0000256" key="5">
    <source>
        <dbReference type="SAM" id="Phobius"/>
    </source>
</evidence>
<dbReference type="EC" id="2.4.-.-" evidence="7"/>
<gene>
    <name evidence="7" type="ORF">V6984_18185</name>
</gene>
<evidence type="ECO:0000313" key="7">
    <source>
        <dbReference type="EMBL" id="XAH73408.1"/>
    </source>
</evidence>
<dbReference type="Proteomes" id="UP001451571">
    <property type="component" value="Chromosome"/>
</dbReference>